<gene>
    <name evidence="1" type="ORF">NQ176_g7727</name>
</gene>
<evidence type="ECO:0000313" key="2">
    <source>
        <dbReference type="Proteomes" id="UP001143910"/>
    </source>
</evidence>
<name>A0ACC1MYK1_9HYPO</name>
<keyword evidence="2" id="KW-1185">Reference proteome</keyword>
<dbReference type="EMBL" id="JANJQO010001356">
    <property type="protein sequence ID" value="KAJ2971366.1"/>
    <property type="molecule type" value="Genomic_DNA"/>
</dbReference>
<evidence type="ECO:0000313" key="1">
    <source>
        <dbReference type="EMBL" id="KAJ2971366.1"/>
    </source>
</evidence>
<organism evidence="1 2">
    <name type="scientific">Zarea fungicola</name>
    <dbReference type="NCBI Taxonomy" id="93591"/>
    <lineage>
        <taxon>Eukaryota</taxon>
        <taxon>Fungi</taxon>
        <taxon>Dikarya</taxon>
        <taxon>Ascomycota</taxon>
        <taxon>Pezizomycotina</taxon>
        <taxon>Sordariomycetes</taxon>
        <taxon>Hypocreomycetidae</taxon>
        <taxon>Hypocreales</taxon>
        <taxon>Cordycipitaceae</taxon>
        <taxon>Zarea</taxon>
    </lineage>
</organism>
<protein>
    <submittedName>
        <fullName evidence="1">Uncharacterized protein</fullName>
    </submittedName>
</protein>
<accession>A0ACC1MYK1</accession>
<comment type="caution">
    <text evidence="1">The sequence shown here is derived from an EMBL/GenBank/DDBJ whole genome shotgun (WGS) entry which is preliminary data.</text>
</comment>
<proteinExistence type="predicted"/>
<dbReference type="Proteomes" id="UP001143910">
    <property type="component" value="Unassembled WGS sequence"/>
</dbReference>
<reference evidence="1" key="1">
    <citation type="submission" date="2022-08" db="EMBL/GenBank/DDBJ databases">
        <title>Genome Sequence of Lecanicillium fungicola.</title>
        <authorList>
            <person name="Buettner E."/>
        </authorList>
    </citation>
    <scope>NUCLEOTIDE SEQUENCE</scope>
    <source>
        <strain evidence="1">Babe33</strain>
    </source>
</reference>
<sequence>MPQKTLYTRRLVLRPLTNEHLDHFTELNSHVEVLKYIQGRALTTEESVKDHATRMEAGTLVPGLGVWSGFLVDTGEFVGWWALSPMKGHNAASCGVPRSDAGNLGYRLQPRFWRQGLAKEGSRELLRYGFEDLGLRSAWADTMAINEASRATMASCGLKYVRTFFVEFEDPLPGTELGEVEYCITSAEWADFCAEQKS</sequence>